<comment type="caution">
    <text evidence="1">The sequence shown here is derived from an EMBL/GenBank/DDBJ whole genome shotgun (WGS) entry which is preliminary data.</text>
</comment>
<keyword evidence="2" id="KW-1185">Reference proteome</keyword>
<accession>A0ABD5MLE8</accession>
<evidence type="ECO:0000313" key="1">
    <source>
        <dbReference type="EMBL" id="MFB9824668.1"/>
    </source>
</evidence>
<sequence>MTIAVSRAAPGDLAEGAETKLARADAVGAVESLDIRGLQPGLNDLTVEADATVALASDAGEDREAVADALAETFGVNDVSVTAVRSVPPDSADGAAVAGE</sequence>
<dbReference type="Proteomes" id="UP001589595">
    <property type="component" value="Unassembled WGS sequence"/>
</dbReference>
<gene>
    <name evidence="1" type="ORF">ACFFOL_10890</name>
</gene>
<protein>
    <submittedName>
        <fullName evidence="1">Uncharacterized protein</fullName>
    </submittedName>
</protein>
<dbReference type="EMBL" id="JBHMAJ010000007">
    <property type="protein sequence ID" value="MFB9824668.1"/>
    <property type="molecule type" value="Genomic_DNA"/>
</dbReference>
<evidence type="ECO:0000313" key="2">
    <source>
        <dbReference type="Proteomes" id="UP001589595"/>
    </source>
</evidence>
<dbReference type="RefSeq" id="WP_225935202.1">
    <property type="nucleotide sequence ID" value="NZ_CP082286.1"/>
</dbReference>
<name>A0ABD5MLE8_9EURY</name>
<reference evidence="1" key="1">
    <citation type="submission" date="2024-09" db="EMBL/GenBank/DDBJ databases">
        <authorList>
            <person name="Sun Q."/>
        </authorList>
    </citation>
    <scope>NUCLEOTIDE SEQUENCE [LARGE SCALE GENOMIC DNA]</scope>
    <source>
        <strain evidence="1">JCM 31273</strain>
    </source>
</reference>
<proteinExistence type="predicted"/>
<organism evidence="1 2">
    <name type="scientific">Halobaculum roseum</name>
    <dbReference type="NCBI Taxonomy" id="2175149"/>
    <lineage>
        <taxon>Archaea</taxon>
        <taxon>Methanobacteriati</taxon>
        <taxon>Methanobacteriota</taxon>
        <taxon>Stenosarchaea group</taxon>
        <taxon>Halobacteria</taxon>
        <taxon>Halobacteriales</taxon>
        <taxon>Haloferacaceae</taxon>
        <taxon>Halobaculum</taxon>
    </lineage>
</organism>
<dbReference type="AlphaFoldDB" id="A0ABD5MLE8"/>
<dbReference type="GeneID" id="67210695"/>